<keyword evidence="1" id="KW-1133">Transmembrane helix</keyword>
<feature type="transmembrane region" description="Helical" evidence="1">
    <location>
        <begin position="7"/>
        <end position="27"/>
    </location>
</feature>
<protein>
    <submittedName>
        <fullName evidence="2">Uncharacterized protein</fullName>
    </submittedName>
</protein>
<reference evidence="2" key="1">
    <citation type="journal article" date="2021" name="Proc. Natl. Acad. Sci. U.S.A.">
        <title>A Catalog of Tens of Thousands of Viruses from Human Metagenomes Reveals Hidden Associations with Chronic Diseases.</title>
        <authorList>
            <person name="Tisza M.J."/>
            <person name="Buck C.B."/>
        </authorList>
    </citation>
    <scope>NUCLEOTIDE SEQUENCE</scope>
    <source>
        <strain evidence="2">CtZgq1</strain>
    </source>
</reference>
<keyword evidence="1" id="KW-0812">Transmembrane</keyword>
<sequence>MMSNMQVFDPITIGVLPLGNTSIVIVYTEYYTKYNT</sequence>
<dbReference type="EMBL" id="BK014762">
    <property type="protein sequence ID" value="DAD74661.1"/>
    <property type="molecule type" value="Genomic_DNA"/>
</dbReference>
<name>A0A8S5LX99_9CAUD</name>
<evidence type="ECO:0000313" key="2">
    <source>
        <dbReference type="EMBL" id="DAD74661.1"/>
    </source>
</evidence>
<proteinExistence type="predicted"/>
<organism evidence="2">
    <name type="scientific">Myoviridae sp. ctZgq1</name>
    <dbReference type="NCBI Taxonomy" id="2826666"/>
    <lineage>
        <taxon>Viruses</taxon>
        <taxon>Duplodnaviria</taxon>
        <taxon>Heunggongvirae</taxon>
        <taxon>Uroviricota</taxon>
        <taxon>Caudoviricetes</taxon>
    </lineage>
</organism>
<keyword evidence="1" id="KW-0472">Membrane</keyword>
<evidence type="ECO:0000256" key="1">
    <source>
        <dbReference type="SAM" id="Phobius"/>
    </source>
</evidence>
<accession>A0A8S5LX99</accession>